<accession>A0AAD2G7N5</accession>
<reference evidence="1" key="1">
    <citation type="submission" date="2023-08" db="EMBL/GenBank/DDBJ databases">
        <authorList>
            <person name="Audoor S."/>
            <person name="Bilcke G."/>
        </authorList>
    </citation>
    <scope>NUCLEOTIDE SEQUENCE</scope>
</reference>
<comment type="caution">
    <text evidence="1">The sequence shown here is derived from an EMBL/GenBank/DDBJ whole genome shotgun (WGS) entry which is preliminary data.</text>
</comment>
<name>A0AAD2G7N5_9STRA</name>
<gene>
    <name evidence="1" type="ORF">CYCCA115_LOCUS21240</name>
</gene>
<sequence length="201" mass="22686">MTETNPEAARPQGYLRMLQVEEPLSFYPFDDDRLQETQIRLERRKKSTENNSFTSIQKSFVDVLAENRFVCFFIIQGNKNFHSNHTLNLRKRLALNFHDRITTLVVFCGDSEGEPLFCQGTGFTSFPFSATLMSVLNIAQVPSLVVLDTQTGRPIHSDAALALEWNNPHEVLGAWEQEQSGLTTTQKAVSVVTLQSNCTIS</sequence>
<dbReference type="Proteomes" id="UP001295423">
    <property type="component" value="Unassembled WGS sequence"/>
</dbReference>
<dbReference type="AlphaFoldDB" id="A0AAD2G7N5"/>
<protein>
    <recommendedName>
        <fullName evidence="3">Thioredoxin-like fold domain-containing protein</fullName>
    </recommendedName>
</protein>
<evidence type="ECO:0000313" key="2">
    <source>
        <dbReference type="Proteomes" id="UP001295423"/>
    </source>
</evidence>
<organism evidence="1 2">
    <name type="scientific">Cylindrotheca closterium</name>
    <dbReference type="NCBI Taxonomy" id="2856"/>
    <lineage>
        <taxon>Eukaryota</taxon>
        <taxon>Sar</taxon>
        <taxon>Stramenopiles</taxon>
        <taxon>Ochrophyta</taxon>
        <taxon>Bacillariophyta</taxon>
        <taxon>Bacillariophyceae</taxon>
        <taxon>Bacillariophycidae</taxon>
        <taxon>Bacillariales</taxon>
        <taxon>Bacillariaceae</taxon>
        <taxon>Cylindrotheca</taxon>
    </lineage>
</organism>
<dbReference type="EMBL" id="CAKOGP040002214">
    <property type="protein sequence ID" value="CAJ1965647.1"/>
    <property type="molecule type" value="Genomic_DNA"/>
</dbReference>
<evidence type="ECO:0008006" key="3">
    <source>
        <dbReference type="Google" id="ProtNLM"/>
    </source>
</evidence>
<keyword evidence="2" id="KW-1185">Reference proteome</keyword>
<evidence type="ECO:0000313" key="1">
    <source>
        <dbReference type="EMBL" id="CAJ1965647.1"/>
    </source>
</evidence>
<proteinExistence type="predicted"/>